<dbReference type="Pfam" id="PF01026">
    <property type="entry name" value="TatD_DNase"/>
    <property type="match status" value="1"/>
</dbReference>
<feature type="binding site" evidence="4">
    <location>
        <position position="207"/>
    </location>
    <ligand>
        <name>a divalent metal cation</name>
        <dbReference type="ChEBI" id="CHEBI:60240"/>
        <label>1</label>
    </ligand>
</feature>
<dbReference type="KEGG" id="taer:GT409_07270"/>
<comment type="similarity">
    <text evidence="1">Belongs to the metallo-dependent hydrolases superfamily. TatD-type hydrolase family.</text>
</comment>
<dbReference type="PROSITE" id="PS01137">
    <property type="entry name" value="TATD_1"/>
    <property type="match status" value="1"/>
</dbReference>
<dbReference type="GO" id="GO:0046872">
    <property type="term" value="F:metal ion binding"/>
    <property type="evidence" value="ECO:0007669"/>
    <property type="project" value="UniProtKB-KW"/>
</dbReference>
<dbReference type="Gene3D" id="3.20.20.140">
    <property type="entry name" value="Metal-dependent hydrolases"/>
    <property type="match status" value="1"/>
</dbReference>
<dbReference type="EMBL" id="CP047593">
    <property type="protein sequence ID" value="QHI69258.1"/>
    <property type="molecule type" value="Genomic_DNA"/>
</dbReference>
<dbReference type="PROSITE" id="PS01090">
    <property type="entry name" value="TATD_2"/>
    <property type="match status" value="1"/>
</dbReference>
<feature type="binding site" evidence="4">
    <location>
        <position position="8"/>
    </location>
    <ligand>
        <name>a divalent metal cation</name>
        <dbReference type="ChEBI" id="CHEBI:60240"/>
        <label>1</label>
    </ligand>
</feature>
<feature type="binding site" evidence="4">
    <location>
        <position position="6"/>
    </location>
    <ligand>
        <name>a divalent metal cation</name>
        <dbReference type="ChEBI" id="CHEBI:60240"/>
        <label>1</label>
    </ligand>
</feature>
<dbReference type="Proteomes" id="UP000464954">
    <property type="component" value="Chromosome"/>
</dbReference>
<evidence type="ECO:0000313" key="6">
    <source>
        <dbReference type="Proteomes" id="UP000464954"/>
    </source>
</evidence>
<evidence type="ECO:0000256" key="4">
    <source>
        <dbReference type="PIRSR" id="PIRSR005902-1"/>
    </source>
</evidence>
<name>A0A6P1MAY1_9BACT</name>
<keyword evidence="5" id="KW-0540">Nuclease</keyword>
<keyword evidence="2 4" id="KW-0479">Metal-binding</keyword>
<dbReference type="InterPro" id="IPR018228">
    <property type="entry name" value="DNase_TatD-rel_CS"/>
</dbReference>
<dbReference type="AlphaFoldDB" id="A0A6P1MAY1"/>
<feature type="binding site" evidence="4">
    <location>
        <position position="157"/>
    </location>
    <ligand>
        <name>a divalent metal cation</name>
        <dbReference type="ChEBI" id="CHEBI:60240"/>
        <label>2</label>
    </ligand>
</feature>
<dbReference type="SUPFAM" id="SSF51556">
    <property type="entry name" value="Metallo-dependent hydrolases"/>
    <property type="match status" value="1"/>
</dbReference>
<keyword evidence="5" id="KW-0269">Exonuclease</keyword>
<dbReference type="InterPro" id="IPR001130">
    <property type="entry name" value="TatD-like"/>
</dbReference>
<evidence type="ECO:0000256" key="3">
    <source>
        <dbReference type="ARBA" id="ARBA00022801"/>
    </source>
</evidence>
<organism evidence="5 6">
    <name type="scientific">Tichowtungia aerotolerans</name>
    <dbReference type="NCBI Taxonomy" id="2697043"/>
    <lineage>
        <taxon>Bacteria</taxon>
        <taxon>Pseudomonadati</taxon>
        <taxon>Kiritimatiellota</taxon>
        <taxon>Tichowtungiia</taxon>
        <taxon>Tichowtungiales</taxon>
        <taxon>Tichowtungiaceae</taxon>
        <taxon>Tichowtungia</taxon>
    </lineage>
</organism>
<sequence length="259" mass="28706">MFFDTHVHFDDFAEDGSLEAVLERAEVSKVWKMLAVGGSPEANELSLKLVGEYPGRIFGSAGYDRHLAGSSCDFQKLREQAARPEVVAIGETGLDYFYEAEKAAEQKDLFFQCLETANTVRKPVIVHTRDADDDTLGMLTDFSRVWRGESDRIGVIHCFTRDEKLAKALLDLGFCISFSGIVTFRNADPLREVAKMIPPDRMLIETDSPYLAPVPHRGKRCEPAFVADTAALLAELRGVSIEDLAMQAVQNAVNLFGVN</sequence>
<dbReference type="GO" id="GO:0005829">
    <property type="term" value="C:cytosol"/>
    <property type="evidence" value="ECO:0007669"/>
    <property type="project" value="TreeGrafter"/>
</dbReference>
<dbReference type="InterPro" id="IPR015991">
    <property type="entry name" value="TatD/YcfH-like"/>
</dbReference>
<feature type="binding site" evidence="4">
    <location>
        <position position="127"/>
    </location>
    <ligand>
        <name>a divalent metal cation</name>
        <dbReference type="ChEBI" id="CHEBI:60240"/>
        <label>2</label>
    </ligand>
</feature>
<protein>
    <submittedName>
        <fullName evidence="5">YchF/TatD family DNA exonuclease</fullName>
    </submittedName>
</protein>
<evidence type="ECO:0000313" key="5">
    <source>
        <dbReference type="EMBL" id="QHI69258.1"/>
    </source>
</evidence>
<dbReference type="RefSeq" id="WP_160628418.1">
    <property type="nucleotide sequence ID" value="NZ_CP047593.1"/>
</dbReference>
<dbReference type="CDD" id="cd01310">
    <property type="entry name" value="TatD_DNAse"/>
    <property type="match status" value="1"/>
</dbReference>
<dbReference type="PIRSF" id="PIRSF005902">
    <property type="entry name" value="DNase_TatD"/>
    <property type="match status" value="1"/>
</dbReference>
<feature type="binding site" evidence="4">
    <location>
        <position position="91"/>
    </location>
    <ligand>
        <name>a divalent metal cation</name>
        <dbReference type="ChEBI" id="CHEBI:60240"/>
        <label>1</label>
    </ligand>
</feature>
<dbReference type="PANTHER" id="PTHR46124">
    <property type="entry name" value="D-AMINOACYL-TRNA DEACYLASE"/>
    <property type="match status" value="1"/>
</dbReference>
<dbReference type="PANTHER" id="PTHR46124:SF2">
    <property type="entry name" value="D-AMINOACYL-TRNA DEACYLASE"/>
    <property type="match status" value="1"/>
</dbReference>
<evidence type="ECO:0000256" key="2">
    <source>
        <dbReference type="ARBA" id="ARBA00022723"/>
    </source>
</evidence>
<accession>A0A6P1MAY1</accession>
<proteinExistence type="inferred from homology"/>
<dbReference type="GO" id="GO:0004536">
    <property type="term" value="F:DNA nuclease activity"/>
    <property type="evidence" value="ECO:0007669"/>
    <property type="project" value="InterPro"/>
</dbReference>
<keyword evidence="6" id="KW-1185">Reference proteome</keyword>
<dbReference type="GO" id="GO:0004527">
    <property type="term" value="F:exonuclease activity"/>
    <property type="evidence" value="ECO:0007669"/>
    <property type="project" value="UniProtKB-KW"/>
</dbReference>
<dbReference type="InterPro" id="IPR032466">
    <property type="entry name" value="Metal_Hydrolase"/>
</dbReference>
<dbReference type="NCBIfam" id="TIGR00010">
    <property type="entry name" value="YchF/TatD family DNA exonuclease"/>
    <property type="match status" value="1"/>
</dbReference>
<evidence type="ECO:0000256" key="1">
    <source>
        <dbReference type="ARBA" id="ARBA00009275"/>
    </source>
</evidence>
<reference evidence="5 6" key="1">
    <citation type="submission" date="2020-01" db="EMBL/GenBank/DDBJ databases">
        <title>Ponticoccus aerotolerans gen. nov., sp. nov., an anaerobic bacterium and proposal of Ponticoccusceae fam. nov., Ponticoccusles ord. nov. and Ponticoccuse classis nov. in the phylum Kiritimatiellaeota.</title>
        <authorList>
            <person name="Zhou L.Y."/>
            <person name="Du Z.J."/>
        </authorList>
    </citation>
    <scope>NUCLEOTIDE SEQUENCE [LARGE SCALE GENOMIC DNA]</scope>
    <source>
        <strain evidence="5 6">S-5007</strain>
    </source>
</reference>
<dbReference type="FunFam" id="3.20.20.140:FF:000005">
    <property type="entry name" value="TatD family hydrolase"/>
    <property type="match status" value="1"/>
</dbReference>
<gene>
    <name evidence="5" type="ORF">GT409_07270</name>
</gene>
<keyword evidence="3" id="KW-0378">Hydrolase</keyword>